<feature type="region of interest" description="Disordered" evidence="6">
    <location>
        <begin position="1"/>
        <end position="61"/>
    </location>
</feature>
<keyword evidence="1" id="KW-0862">Zinc</keyword>
<gene>
    <name evidence="8" type="ORF">POLS_LOCUS7282</name>
</gene>
<keyword evidence="2" id="KW-0805">Transcription regulation</keyword>
<dbReference type="PANTHER" id="PTHR47171:SF6">
    <property type="entry name" value="SPECIFIC TRANSCRIPTION FACTOR, PUTATIVE (AFU_ORTHOLOGUE AFUA_2G06130)-RELATED"/>
    <property type="match status" value="1"/>
</dbReference>
<keyword evidence="9" id="KW-1185">Reference proteome</keyword>
<name>A0A9W4I165_PENOL</name>
<feature type="region of interest" description="Disordered" evidence="6">
    <location>
        <begin position="519"/>
        <end position="538"/>
    </location>
</feature>
<dbReference type="SMART" id="SM00906">
    <property type="entry name" value="Fungal_trans"/>
    <property type="match status" value="1"/>
</dbReference>
<evidence type="ECO:0000259" key="7">
    <source>
        <dbReference type="SMART" id="SM00906"/>
    </source>
</evidence>
<protein>
    <recommendedName>
        <fullName evidence="7">Xylanolytic transcriptional activator regulatory domain-containing protein</fullName>
    </recommendedName>
</protein>
<evidence type="ECO:0000256" key="6">
    <source>
        <dbReference type="SAM" id="MobiDB-lite"/>
    </source>
</evidence>
<keyword evidence="5" id="KW-0539">Nucleus</keyword>
<feature type="compositionally biased region" description="Polar residues" evidence="6">
    <location>
        <begin position="26"/>
        <end position="41"/>
    </location>
</feature>
<dbReference type="CDD" id="cd12148">
    <property type="entry name" value="fungal_TF_MHR"/>
    <property type="match status" value="1"/>
</dbReference>
<dbReference type="EMBL" id="CAJVOS010000045">
    <property type="protein sequence ID" value="CAG8192307.1"/>
    <property type="molecule type" value="Genomic_DNA"/>
</dbReference>
<keyword evidence="3" id="KW-0238">DNA-binding</keyword>
<evidence type="ECO:0000256" key="3">
    <source>
        <dbReference type="ARBA" id="ARBA00023125"/>
    </source>
</evidence>
<comment type="caution">
    <text evidence="8">The sequence shown here is derived from an EMBL/GenBank/DDBJ whole genome shotgun (WGS) entry which is preliminary data.</text>
</comment>
<accession>A0A9W4I165</accession>
<evidence type="ECO:0000256" key="1">
    <source>
        <dbReference type="ARBA" id="ARBA00022833"/>
    </source>
</evidence>
<dbReference type="PANTHER" id="PTHR47171">
    <property type="entry name" value="FARA-RELATED"/>
    <property type="match status" value="1"/>
</dbReference>
<dbReference type="GO" id="GO:0008270">
    <property type="term" value="F:zinc ion binding"/>
    <property type="evidence" value="ECO:0007669"/>
    <property type="project" value="InterPro"/>
</dbReference>
<evidence type="ECO:0000256" key="2">
    <source>
        <dbReference type="ARBA" id="ARBA00023015"/>
    </source>
</evidence>
<evidence type="ECO:0000313" key="9">
    <source>
        <dbReference type="Proteomes" id="UP001153618"/>
    </source>
</evidence>
<feature type="domain" description="Xylanolytic transcriptional activator regulatory" evidence="7">
    <location>
        <begin position="255"/>
        <end position="324"/>
    </location>
</feature>
<dbReference type="GO" id="GO:0003677">
    <property type="term" value="F:DNA binding"/>
    <property type="evidence" value="ECO:0007669"/>
    <property type="project" value="UniProtKB-KW"/>
</dbReference>
<keyword evidence="4" id="KW-0804">Transcription</keyword>
<evidence type="ECO:0000256" key="4">
    <source>
        <dbReference type="ARBA" id="ARBA00023163"/>
    </source>
</evidence>
<feature type="compositionally biased region" description="Polar residues" evidence="6">
    <location>
        <begin position="1"/>
        <end position="15"/>
    </location>
</feature>
<dbReference type="InterPro" id="IPR052073">
    <property type="entry name" value="Amide_Lactam_Regulators"/>
</dbReference>
<dbReference type="OrthoDB" id="3990906at2759"/>
<dbReference type="Proteomes" id="UP001153618">
    <property type="component" value="Unassembled WGS sequence"/>
</dbReference>
<proteinExistence type="predicted"/>
<reference evidence="8" key="1">
    <citation type="submission" date="2021-07" db="EMBL/GenBank/DDBJ databases">
        <authorList>
            <person name="Branca A.L. A."/>
        </authorList>
    </citation>
    <scope>NUCLEOTIDE SEQUENCE</scope>
</reference>
<dbReference type="AlphaFoldDB" id="A0A9W4I165"/>
<evidence type="ECO:0000313" key="8">
    <source>
        <dbReference type="EMBL" id="CAG8192307.1"/>
    </source>
</evidence>
<dbReference type="GO" id="GO:0006351">
    <property type="term" value="P:DNA-templated transcription"/>
    <property type="evidence" value="ECO:0007669"/>
    <property type="project" value="InterPro"/>
</dbReference>
<sequence length="628" mass="71368">MDSSTVSNTESPPSQRSRRDPVGRSRSASPLHISTSGSSPQDMRVERRASPNTYHNRLSTEVLEEPRRFACDSNPMAALVDKEESRLGKGKYQRGDVGAWLCPEECSAEQAEANPSYTPYSGRGDRTEHHPSGVVWENMPHQKTQDLLVDIYFRRIHPILPILDEESTRNQYQGGKLPMPLIQAICLVAAKDSTAAGSLYLDNHAVPLPLREFSRILYDDLLRKIPRRSERKVLTIQVLALLSLHEWGATGSEDCSLNLAQAIHHTQTLGLHLTRPDQNTLQSPKALFWCLWSLDRWNAAMNGRPLMIHDADRSQGVNDVAPLFQPAFRIWLRIADKLGEVINCYRPIQKGAEQRELDIPSFEEIVEQCEGWDVAPDILEWLDLIYHSVIILSTHSNGLQGRLRPRISNIRQDHSILSLASLFCNRDIRKFLPLPMISYTISLSFSVAYKQTRGSKLPSARHTALPRLRFFHQCLQKLSITWWQAAVMARLGHRVLSNIQPTIDQERSTNHETDITRLNSRPELHHLPNHPPDTSANLQSYSNVEFEEASGRTEPKSDRVHHLNSTYCGPNQLSHWNEVDSDSLLSADLEEFDLFFGNFPDLNFSSYSNDQLLSDLDVTGFEFVNDRL</sequence>
<evidence type="ECO:0000256" key="5">
    <source>
        <dbReference type="ARBA" id="ARBA00023242"/>
    </source>
</evidence>
<organism evidence="8 9">
    <name type="scientific">Penicillium olsonii</name>
    <dbReference type="NCBI Taxonomy" id="99116"/>
    <lineage>
        <taxon>Eukaryota</taxon>
        <taxon>Fungi</taxon>
        <taxon>Dikarya</taxon>
        <taxon>Ascomycota</taxon>
        <taxon>Pezizomycotina</taxon>
        <taxon>Eurotiomycetes</taxon>
        <taxon>Eurotiomycetidae</taxon>
        <taxon>Eurotiales</taxon>
        <taxon>Aspergillaceae</taxon>
        <taxon>Penicillium</taxon>
    </lineage>
</organism>
<feature type="compositionally biased region" description="Polar residues" evidence="6">
    <location>
        <begin position="50"/>
        <end position="59"/>
    </location>
</feature>
<dbReference type="InterPro" id="IPR007219">
    <property type="entry name" value="XnlR_reg_dom"/>
</dbReference>
<dbReference type="Pfam" id="PF04082">
    <property type="entry name" value="Fungal_trans"/>
    <property type="match status" value="1"/>
</dbReference>